<dbReference type="AlphaFoldDB" id="A0A922L3F5"/>
<evidence type="ECO:0000313" key="2">
    <source>
        <dbReference type="Proteomes" id="UP000790347"/>
    </source>
</evidence>
<comment type="caution">
    <text evidence="1">The sequence shown here is derived from an EMBL/GenBank/DDBJ whole genome shotgun (WGS) entry which is preliminary data.</text>
</comment>
<dbReference type="EMBL" id="ASGP02000006">
    <property type="protein sequence ID" value="KAH9501588.1"/>
    <property type="molecule type" value="Genomic_DNA"/>
</dbReference>
<protein>
    <submittedName>
        <fullName evidence="1">Uncharacterized protein</fullName>
    </submittedName>
</protein>
<organism evidence="1 2">
    <name type="scientific">Dermatophagoides farinae</name>
    <name type="common">American house dust mite</name>
    <dbReference type="NCBI Taxonomy" id="6954"/>
    <lineage>
        <taxon>Eukaryota</taxon>
        <taxon>Metazoa</taxon>
        <taxon>Ecdysozoa</taxon>
        <taxon>Arthropoda</taxon>
        <taxon>Chelicerata</taxon>
        <taxon>Arachnida</taxon>
        <taxon>Acari</taxon>
        <taxon>Acariformes</taxon>
        <taxon>Sarcoptiformes</taxon>
        <taxon>Astigmata</taxon>
        <taxon>Psoroptidia</taxon>
        <taxon>Analgoidea</taxon>
        <taxon>Pyroglyphidae</taxon>
        <taxon>Dermatophagoidinae</taxon>
        <taxon>Dermatophagoides</taxon>
    </lineage>
</organism>
<name>A0A922L3F5_DERFA</name>
<sequence>MFLIDCNLCPIPNHDCERIIDIRSLRCYGTSQQDPQSQLGNGFQMFGSRRSSIFVRPIVPPEPRENMSDINEGRIPTKIKSPKSINLFNPYPCNISKVPGYCRFAGNIIACPIPNHDCERIIDIRSLRCYGTSYE</sequence>
<proteinExistence type="predicted"/>
<accession>A0A922L3F5</accession>
<reference evidence="1" key="1">
    <citation type="submission" date="2013-05" db="EMBL/GenBank/DDBJ databases">
        <authorList>
            <person name="Yim A.K.Y."/>
            <person name="Chan T.F."/>
            <person name="Ji K.M."/>
            <person name="Liu X.Y."/>
            <person name="Zhou J.W."/>
            <person name="Li R.Q."/>
            <person name="Yang K.Y."/>
            <person name="Li J."/>
            <person name="Li M."/>
            <person name="Law P.T.W."/>
            <person name="Wu Y.L."/>
            <person name="Cai Z.L."/>
            <person name="Qin H."/>
            <person name="Bao Y."/>
            <person name="Leung R.K.K."/>
            <person name="Ng P.K.S."/>
            <person name="Zou J."/>
            <person name="Zhong X.J."/>
            <person name="Ran P.X."/>
            <person name="Zhong N.S."/>
            <person name="Liu Z.G."/>
            <person name="Tsui S.K.W."/>
        </authorList>
    </citation>
    <scope>NUCLEOTIDE SEQUENCE</scope>
    <source>
        <strain evidence="1">Derf</strain>
        <tissue evidence="1">Whole organism</tissue>
    </source>
</reference>
<dbReference type="Proteomes" id="UP000790347">
    <property type="component" value="Unassembled WGS sequence"/>
</dbReference>
<evidence type="ECO:0000313" key="1">
    <source>
        <dbReference type="EMBL" id="KAH9501588.1"/>
    </source>
</evidence>
<gene>
    <name evidence="1" type="ORF">DERF_012424</name>
</gene>
<reference evidence="1" key="2">
    <citation type="journal article" date="2022" name="Res Sq">
        <title>Comparative Genomics Reveals Insights into the Divergent Evolution of Astigmatic Mites and Household Pest Adaptations.</title>
        <authorList>
            <person name="Xiong Q."/>
            <person name="Wan A.T.-Y."/>
            <person name="Liu X.-Y."/>
            <person name="Fung C.S.-H."/>
            <person name="Xiao X."/>
            <person name="Malainual N."/>
            <person name="Hou J."/>
            <person name="Wang L."/>
            <person name="Wang M."/>
            <person name="Yang K."/>
            <person name="Cui Y."/>
            <person name="Leung E."/>
            <person name="Nong W."/>
            <person name="Shin S.-K."/>
            <person name="Au S."/>
            <person name="Jeong K.Y."/>
            <person name="Chew F.T."/>
            <person name="Hui J."/>
            <person name="Leung T.F."/>
            <person name="Tungtrongchitr A."/>
            <person name="Zhong N."/>
            <person name="Liu Z."/>
            <person name="Tsui S."/>
        </authorList>
    </citation>
    <scope>NUCLEOTIDE SEQUENCE</scope>
    <source>
        <strain evidence="1">Derf</strain>
        <tissue evidence="1">Whole organism</tissue>
    </source>
</reference>
<keyword evidence="2" id="KW-1185">Reference proteome</keyword>